<dbReference type="InterPro" id="IPR011009">
    <property type="entry name" value="Kinase-like_dom_sf"/>
</dbReference>
<dbReference type="PROSITE" id="PS00109">
    <property type="entry name" value="PROTEIN_KINASE_TYR"/>
    <property type="match status" value="1"/>
</dbReference>
<dbReference type="Gene3D" id="1.10.510.10">
    <property type="entry name" value="Transferase(Phosphotransferase) domain 1"/>
    <property type="match status" value="1"/>
</dbReference>
<name>A0A1Y2IJ08_TRAC3</name>
<accession>A0A1Y2IJ08</accession>
<dbReference type="InterPro" id="IPR040976">
    <property type="entry name" value="Pkinase_fungal"/>
</dbReference>
<dbReference type="Proteomes" id="UP000193067">
    <property type="component" value="Unassembled WGS sequence"/>
</dbReference>
<dbReference type="Pfam" id="PF17667">
    <property type="entry name" value="Pkinase_fungal"/>
    <property type="match status" value="1"/>
</dbReference>
<feature type="region of interest" description="Disordered" evidence="1">
    <location>
        <begin position="724"/>
        <end position="778"/>
    </location>
</feature>
<gene>
    <name evidence="3" type="ORF">PYCCODRAFT_1393870</name>
</gene>
<feature type="region of interest" description="Disordered" evidence="1">
    <location>
        <begin position="379"/>
        <end position="434"/>
    </location>
</feature>
<reference evidence="3 4" key="1">
    <citation type="journal article" date="2015" name="Biotechnol. Biofuels">
        <title>Enhanced degradation of softwood versus hardwood by the white-rot fungus Pycnoporus coccineus.</title>
        <authorList>
            <person name="Couturier M."/>
            <person name="Navarro D."/>
            <person name="Chevret D."/>
            <person name="Henrissat B."/>
            <person name="Piumi F."/>
            <person name="Ruiz-Duenas F.J."/>
            <person name="Martinez A.T."/>
            <person name="Grigoriev I.V."/>
            <person name="Riley R."/>
            <person name="Lipzen A."/>
            <person name="Berrin J.G."/>
            <person name="Master E.R."/>
            <person name="Rosso M.N."/>
        </authorList>
    </citation>
    <scope>NUCLEOTIDE SEQUENCE [LARGE SCALE GENOMIC DNA]</scope>
    <source>
        <strain evidence="3 4">BRFM310</strain>
    </source>
</reference>
<organism evidence="3 4">
    <name type="scientific">Trametes coccinea (strain BRFM310)</name>
    <name type="common">Pycnoporus coccineus</name>
    <dbReference type="NCBI Taxonomy" id="1353009"/>
    <lineage>
        <taxon>Eukaryota</taxon>
        <taxon>Fungi</taxon>
        <taxon>Dikarya</taxon>
        <taxon>Basidiomycota</taxon>
        <taxon>Agaricomycotina</taxon>
        <taxon>Agaricomycetes</taxon>
        <taxon>Polyporales</taxon>
        <taxon>Polyporaceae</taxon>
        <taxon>Trametes</taxon>
    </lineage>
</organism>
<evidence type="ECO:0000259" key="2">
    <source>
        <dbReference type="Pfam" id="PF17667"/>
    </source>
</evidence>
<dbReference type="OrthoDB" id="2757790at2759"/>
<dbReference type="AlphaFoldDB" id="A0A1Y2IJ08"/>
<sequence length="778" mass="86865">MLNKLLCLPYDAWMQAFLPPQENDADVDDNAFEGLFDGVLLGESEPKMYDPFVKAVNGAGILADFVLAKTSVKPALDDKDGLKVDGGMYPKDCPAVTDERTDWASVEVFIECKPNHNYDPYDDSTKTGFPFAEDRRNALGQISTYASRVFEYQQLTHHFGVVLLGTWARLGRWDRSGVVFSSVFDYKQEPAKLARFFYRVAHASAETRGHDPTATRVVKGSEEYKILQGWAAKAKAYAEDPFLAQKDYVGKQFVDSLNKARAWWRLRVTDDKHGVKDFLVGNPTFAAPGVVGRGTRGYIALSISDPDMPFVYLKDCWRVVHDRSELEGDILSNLNSHGVKNVPTALYHGDVADQRTVSQDVCTCAKSGCAAEVVVETTVPPTEGGNDMHNADGNGESVDGSSADRGTEPKEQGVDDAGQRVTAGAKDQQKPKKEVCRLKTHRHYRLVVREVGLPLKEFPCGRILVWCIRDAIIAHQDAHNKAKMMHHDISAGNILIIPSTDNDGETTYQGLLADWELSKRLDDYKKDARHPDRTGTWQFMSVNIQDHPETQVEIADELESFLHVMIYCAIRYLPHTCENVGDFIHHFFDDGVCVEEAEYTCGALKRMVMDSGVLKTLSNRPIIFLRRPRNPLSPPPTVADEHPINSLFKFLLPYFRARYMLAADSEHTDEPSEFAAFFAGRRAAIARPSFSVPQLSQDDLKALAESIKTHSAIIGDLDMASEEMKARWPGSEDRLPDQLKADYKPNKVAKTREKRTAPDGESADQPSSKRHCSDASRA</sequence>
<evidence type="ECO:0000256" key="1">
    <source>
        <dbReference type="SAM" id="MobiDB-lite"/>
    </source>
</evidence>
<evidence type="ECO:0000313" key="4">
    <source>
        <dbReference type="Proteomes" id="UP000193067"/>
    </source>
</evidence>
<evidence type="ECO:0000313" key="3">
    <source>
        <dbReference type="EMBL" id="OSD00241.1"/>
    </source>
</evidence>
<feature type="domain" description="Fungal-type protein kinase" evidence="2">
    <location>
        <begin position="133"/>
        <end position="567"/>
    </location>
</feature>
<proteinExistence type="predicted"/>
<protein>
    <recommendedName>
        <fullName evidence="2">Fungal-type protein kinase domain-containing protein</fullName>
    </recommendedName>
</protein>
<feature type="compositionally biased region" description="Basic and acidic residues" evidence="1">
    <location>
        <begin position="724"/>
        <end position="758"/>
    </location>
</feature>
<dbReference type="InterPro" id="IPR008266">
    <property type="entry name" value="Tyr_kinase_AS"/>
</dbReference>
<dbReference type="PANTHER" id="PTHR38248">
    <property type="entry name" value="FUNK1 6"/>
    <property type="match status" value="1"/>
</dbReference>
<keyword evidence="4" id="KW-1185">Reference proteome</keyword>
<dbReference type="PANTHER" id="PTHR38248:SF2">
    <property type="entry name" value="FUNK1 11"/>
    <property type="match status" value="1"/>
</dbReference>
<dbReference type="EMBL" id="KZ084120">
    <property type="protein sequence ID" value="OSD00241.1"/>
    <property type="molecule type" value="Genomic_DNA"/>
</dbReference>
<dbReference type="GO" id="GO:0004672">
    <property type="term" value="F:protein kinase activity"/>
    <property type="evidence" value="ECO:0007669"/>
    <property type="project" value="InterPro"/>
</dbReference>
<dbReference type="SUPFAM" id="SSF56112">
    <property type="entry name" value="Protein kinase-like (PK-like)"/>
    <property type="match status" value="1"/>
</dbReference>